<organism evidence="1 2">
    <name type="scientific">Paenibacillus larvae</name>
    <dbReference type="NCBI Taxonomy" id="1464"/>
    <lineage>
        <taxon>Bacteria</taxon>
        <taxon>Bacillati</taxon>
        <taxon>Bacillota</taxon>
        <taxon>Bacilli</taxon>
        <taxon>Bacillales</taxon>
        <taxon>Paenibacillaceae</taxon>
        <taxon>Paenibacillus</taxon>
    </lineage>
</organism>
<proteinExistence type="predicted"/>
<comment type="caution">
    <text evidence="1">The sequence shown here is derived from an EMBL/GenBank/DDBJ whole genome shotgun (WGS) entry which is preliminary data.</text>
</comment>
<protein>
    <submittedName>
        <fullName evidence="1">Uncharacterized protein</fullName>
    </submittedName>
</protein>
<sequence>MKKKQESIVPIDIHDEVILVLHFAYILPMELCEPKRIYEVGGVRITIGYTVSYNLHEKPGYLQLVGGISQMSESLDV</sequence>
<dbReference type="Proteomes" id="UP001259239">
    <property type="component" value="Unassembled WGS sequence"/>
</dbReference>
<dbReference type="EMBL" id="JARQGV010000004">
    <property type="protein sequence ID" value="MDT2253740.1"/>
    <property type="molecule type" value="Genomic_DNA"/>
</dbReference>
<gene>
    <name evidence="1" type="ORF">P7H09_21540</name>
</gene>
<reference evidence="1" key="2">
    <citation type="submission" date="2023-03" db="EMBL/GenBank/DDBJ databases">
        <authorList>
            <person name="Obshta O."/>
            <person name="Zabrodski M.W."/>
            <person name="Soomro T."/>
            <person name="Wilson G."/>
            <person name="Masood F."/>
            <person name="Thebeau J."/>
            <person name="Bezerra Da Silva M.C."/>
            <person name="Raza F."/>
            <person name="Biganski S."/>
            <person name="Jose M."/>
            <person name="Camilli M."/>
            <person name="Kozii I.V."/>
            <person name="Kozii R.V."/>
            <person name="Simko E."/>
            <person name="Wood S.C."/>
        </authorList>
    </citation>
    <scope>NUCLEOTIDE SEQUENCE</scope>
    <source>
        <strain evidence="1">PL001</strain>
    </source>
</reference>
<name>A0AAP5N648_9BACL</name>
<evidence type="ECO:0000313" key="2">
    <source>
        <dbReference type="Proteomes" id="UP001259239"/>
    </source>
</evidence>
<dbReference type="RefSeq" id="WP_077584934.1">
    <property type="nucleotide sequence ID" value="NZ_CBCRXL010000059.1"/>
</dbReference>
<accession>A0AAP5N648</accession>
<dbReference type="AlphaFoldDB" id="A0AAP5N648"/>
<evidence type="ECO:0000313" key="1">
    <source>
        <dbReference type="EMBL" id="MDT2253740.1"/>
    </source>
</evidence>
<reference evidence="1" key="1">
    <citation type="journal article" date="2023" name="J. Vet. Diagn. Invest.">
        <title>Oxytetracycline-resistant Paenibacillus larvae identified in commercial beekeeping operations in Saskatchewan using pooled honey sampling.</title>
        <authorList>
            <person name="Obshta O."/>
            <person name="Zabrodski M.W."/>
            <person name="Soomro T."/>
            <person name="Wilson G."/>
            <person name="Masood F."/>
            <person name="Thebeau J."/>
            <person name="Silva M.C.B."/>
            <person name="Biganski S."/>
            <person name="Kozii I.V."/>
            <person name="Koziy R.V."/>
            <person name="Raza M.F."/>
            <person name="Jose M.S."/>
            <person name="Simko E."/>
            <person name="Wood S.C."/>
        </authorList>
    </citation>
    <scope>NUCLEOTIDE SEQUENCE</scope>
    <source>
        <strain evidence="1">PL001</strain>
    </source>
</reference>